<organism evidence="4 5">
    <name type="scientific">Algoriphagus ornithinivorans</name>
    <dbReference type="NCBI Taxonomy" id="226506"/>
    <lineage>
        <taxon>Bacteria</taxon>
        <taxon>Pseudomonadati</taxon>
        <taxon>Bacteroidota</taxon>
        <taxon>Cytophagia</taxon>
        <taxon>Cytophagales</taxon>
        <taxon>Cyclobacteriaceae</taxon>
        <taxon>Algoriphagus</taxon>
    </lineage>
</organism>
<dbReference type="CDD" id="cd04194">
    <property type="entry name" value="GT8_A4GalT_like"/>
    <property type="match status" value="1"/>
</dbReference>
<proteinExistence type="predicted"/>
<dbReference type="GO" id="GO:0016757">
    <property type="term" value="F:glycosyltransferase activity"/>
    <property type="evidence" value="ECO:0007669"/>
    <property type="project" value="UniProtKB-KW"/>
</dbReference>
<sequence>MIIVFTINKSFLLPFAVTLHSLLLHNKGELKKLIVLTDEIPESDLEKIKEIIGDNDIDFELIQISDDDLSGLVTTLHFQKANYYRLLIPEFVREDKVIYLDADLLILGSLLPIWETPLTNNYLAAVCTPGVSWHPELGVSKEDGYFNSGVMLLNLRKWREENFGRRVIDFVSDNPKLIRYVDQCGLNALAKNNWIRLPLSHNLTVDVYEGDFEFGDCGCSKEDINKAKKSPLIVHFTGTSKPWHTSNQHPFKKKFWKFLRQTPYSRSFPEDFSALNFIKYLTPKFFRQGIRRFQYRFFPRGKFKLMK</sequence>
<dbReference type="InterPro" id="IPR029044">
    <property type="entry name" value="Nucleotide-diphossugar_trans"/>
</dbReference>
<dbReference type="Pfam" id="PF01501">
    <property type="entry name" value="Glyco_transf_8"/>
    <property type="match status" value="1"/>
</dbReference>
<evidence type="ECO:0000256" key="1">
    <source>
        <dbReference type="ARBA" id="ARBA00022676"/>
    </source>
</evidence>
<dbReference type="InterPro" id="IPR002495">
    <property type="entry name" value="Glyco_trans_8"/>
</dbReference>
<dbReference type="PANTHER" id="PTHR13778">
    <property type="entry name" value="GLYCOSYLTRANSFERASE 8 DOMAIN-CONTAINING PROTEIN"/>
    <property type="match status" value="1"/>
</dbReference>
<dbReference type="STRING" id="226506.SAMN04488519_10794"/>
<name>A0A1I5HKW4_9BACT</name>
<accession>A0A1I5HKW4</accession>
<dbReference type="PANTHER" id="PTHR13778:SF47">
    <property type="entry name" value="LIPOPOLYSACCHARIDE 1,3-GALACTOSYLTRANSFERASE"/>
    <property type="match status" value="1"/>
</dbReference>
<evidence type="ECO:0000313" key="4">
    <source>
        <dbReference type="EMBL" id="SFO48660.1"/>
    </source>
</evidence>
<dbReference type="RefSeq" id="WP_175557908.1">
    <property type="nucleotide sequence ID" value="NZ_FOVW01000007.1"/>
</dbReference>
<dbReference type="AlphaFoldDB" id="A0A1I5HKW4"/>
<keyword evidence="3" id="KW-0479">Metal-binding</keyword>
<dbReference type="Proteomes" id="UP000199564">
    <property type="component" value="Unassembled WGS sequence"/>
</dbReference>
<keyword evidence="5" id="KW-1185">Reference proteome</keyword>
<protein>
    <submittedName>
        <fullName evidence="4">Lipopolysaccharide biosynthesis protein, LPS:glycosyltransferase</fullName>
    </submittedName>
</protein>
<keyword evidence="2 4" id="KW-0808">Transferase</keyword>
<evidence type="ECO:0000313" key="5">
    <source>
        <dbReference type="Proteomes" id="UP000199564"/>
    </source>
</evidence>
<dbReference type="EMBL" id="FOVW01000007">
    <property type="protein sequence ID" value="SFO48660.1"/>
    <property type="molecule type" value="Genomic_DNA"/>
</dbReference>
<dbReference type="SUPFAM" id="SSF53448">
    <property type="entry name" value="Nucleotide-diphospho-sugar transferases"/>
    <property type="match status" value="1"/>
</dbReference>
<reference evidence="5" key="1">
    <citation type="submission" date="2016-10" db="EMBL/GenBank/DDBJ databases">
        <authorList>
            <person name="Varghese N."/>
            <person name="Submissions S."/>
        </authorList>
    </citation>
    <scope>NUCLEOTIDE SEQUENCE [LARGE SCALE GENOMIC DNA]</scope>
    <source>
        <strain evidence="5">DSM 15282</strain>
    </source>
</reference>
<evidence type="ECO:0000256" key="3">
    <source>
        <dbReference type="ARBA" id="ARBA00022723"/>
    </source>
</evidence>
<gene>
    <name evidence="4" type="ORF">SAMN04488519_10794</name>
</gene>
<keyword evidence="1" id="KW-0328">Glycosyltransferase</keyword>
<evidence type="ECO:0000256" key="2">
    <source>
        <dbReference type="ARBA" id="ARBA00022679"/>
    </source>
</evidence>
<dbReference type="InterPro" id="IPR050748">
    <property type="entry name" value="Glycosyltrans_8_dom-fam"/>
</dbReference>
<dbReference type="GO" id="GO:0046872">
    <property type="term" value="F:metal ion binding"/>
    <property type="evidence" value="ECO:0007669"/>
    <property type="project" value="UniProtKB-KW"/>
</dbReference>
<dbReference type="Gene3D" id="3.90.550.10">
    <property type="entry name" value="Spore Coat Polysaccharide Biosynthesis Protein SpsA, Chain A"/>
    <property type="match status" value="1"/>
</dbReference>